<dbReference type="AlphaFoldDB" id="A9CX74"/>
<evidence type="ECO:0000256" key="1">
    <source>
        <dbReference type="ARBA" id="ARBA00008183"/>
    </source>
</evidence>
<sequence>MEHTQHGCYYVNIQIPPIEGRKQMAMTDTQFHQLADEMFQAIDNAIELAIDEQDADIDIDASGNVLQLEFEDGSKIVINKQEPLHQIWLATKFGGYHFSFIEEKWIDERNGTEFMPFVIESILKQGGVNLSL</sequence>
<evidence type="ECO:0000256" key="4">
    <source>
        <dbReference type="HAMAP-Rule" id="MF_00142"/>
    </source>
</evidence>
<protein>
    <recommendedName>
        <fullName evidence="4">Iron-sulfur cluster assembly protein CyaY</fullName>
    </recommendedName>
</protein>
<dbReference type="GO" id="GO:0008199">
    <property type="term" value="F:ferric iron binding"/>
    <property type="evidence" value="ECO:0007669"/>
    <property type="project" value="InterPro"/>
</dbReference>
<evidence type="ECO:0000313" key="6">
    <source>
        <dbReference type="Proteomes" id="UP000005839"/>
    </source>
</evidence>
<dbReference type="Gene3D" id="3.30.920.10">
    <property type="entry name" value="Frataxin/CyaY"/>
    <property type="match status" value="1"/>
</dbReference>
<keyword evidence="6" id="KW-1185">Reference proteome</keyword>
<evidence type="ECO:0000256" key="3">
    <source>
        <dbReference type="ARBA" id="ARBA00023004"/>
    </source>
</evidence>
<reference evidence="5 6" key="1">
    <citation type="submission" date="2007-10" db="EMBL/GenBank/DDBJ databases">
        <authorList>
            <person name="Yayanos A."/>
            <person name="Ferriera S."/>
            <person name="Johnson J."/>
            <person name="Kravitz S."/>
            <person name="Halpern A."/>
            <person name="Remington K."/>
            <person name="Beeson K."/>
            <person name="Tran B."/>
            <person name="Rogers Y.-H."/>
            <person name="Friedman R."/>
            <person name="Venter J.C."/>
        </authorList>
    </citation>
    <scope>NUCLEOTIDE SEQUENCE [LARGE SCALE GENOMIC DNA]</scope>
    <source>
        <strain evidence="5 6">KT99</strain>
    </source>
</reference>
<dbReference type="GO" id="GO:0008198">
    <property type="term" value="F:ferrous iron binding"/>
    <property type="evidence" value="ECO:0007669"/>
    <property type="project" value="TreeGrafter"/>
</dbReference>
<dbReference type="InterPro" id="IPR036524">
    <property type="entry name" value="Frataxin/CyaY_sf"/>
</dbReference>
<organism evidence="5 6">
    <name type="scientific">Shewanella benthica KT99</name>
    <dbReference type="NCBI Taxonomy" id="314608"/>
    <lineage>
        <taxon>Bacteria</taxon>
        <taxon>Pseudomonadati</taxon>
        <taxon>Pseudomonadota</taxon>
        <taxon>Gammaproteobacteria</taxon>
        <taxon>Alteromonadales</taxon>
        <taxon>Shewanellaceae</taxon>
        <taxon>Shewanella</taxon>
    </lineage>
</organism>
<dbReference type="CDD" id="cd00503">
    <property type="entry name" value="Frataxin"/>
    <property type="match status" value="1"/>
</dbReference>
<dbReference type="Pfam" id="PF01491">
    <property type="entry name" value="Frataxin_Cyay"/>
    <property type="match status" value="1"/>
</dbReference>
<accession>A9CX74</accession>
<dbReference type="PANTHER" id="PTHR16821">
    <property type="entry name" value="FRATAXIN"/>
    <property type="match status" value="1"/>
</dbReference>
<dbReference type="SMART" id="SM01219">
    <property type="entry name" value="Frataxin_Cyay"/>
    <property type="match status" value="1"/>
</dbReference>
<dbReference type="STRING" id="314608.KT99_18897"/>
<comment type="caution">
    <text evidence="5">The sequence shown here is derived from an EMBL/GenBank/DDBJ whole genome shotgun (WGS) entry which is preliminary data.</text>
</comment>
<dbReference type="InterPro" id="IPR002908">
    <property type="entry name" value="Frataxin/CyaY"/>
</dbReference>
<dbReference type="Proteomes" id="UP000005839">
    <property type="component" value="Unassembled WGS sequence"/>
</dbReference>
<keyword evidence="2 4" id="KW-0479">Metal-binding</keyword>
<dbReference type="PROSITE" id="PS50810">
    <property type="entry name" value="FRATAXIN_2"/>
    <property type="match status" value="1"/>
</dbReference>
<dbReference type="GO" id="GO:0005829">
    <property type="term" value="C:cytosol"/>
    <property type="evidence" value="ECO:0007669"/>
    <property type="project" value="TreeGrafter"/>
</dbReference>
<comment type="function">
    <text evidence="4">Involved in iron-sulfur (Fe-S) cluster assembly. May act as a regulator of Fe-S biogenesis.</text>
</comment>
<dbReference type="SUPFAM" id="SSF55387">
    <property type="entry name" value="Frataxin/Nqo15-like"/>
    <property type="match status" value="1"/>
</dbReference>
<dbReference type="GO" id="GO:0016226">
    <property type="term" value="P:iron-sulfur cluster assembly"/>
    <property type="evidence" value="ECO:0007669"/>
    <property type="project" value="UniProtKB-UniRule"/>
</dbReference>
<gene>
    <name evidence="4" type="primary">cyaY</name>
    <name evidence="5" type="ORF">KT99_18897</name>
</gene>
<dbReference type="InterPro" id="IPR047584">
    <property type="entry name" value="CyaY"/>
</dbReference>
<dbReference type="HAMAP" id="MF_00142">
    <property type="entry name" value="CyaY"/>
    <property type="match status" value="1"/>
</dbReference>
<name>A9CX74_9GAMM</name>
<comment type="similarity">
    <text evidence="1 4">Belongs to the frataxin family.</text>
</comment>
<dbReference type="EMBL" id="ABIC01000002">
    <property type="protein sequence ID" value="EDQ02615.1"/>
    <property type="molecule type" value="Genomic_DNA"/>
</dbReference>
<dbReference type="PROSITE" id="PS01344">
    <property type="entry name" value="FRATAXIN_1"/>
    <property type="match status" value="1"/>
</dbReference>
<evidence type="ECO:0000313" key="5">
    <source>
        <dbReference type="EMBL" id="EDQ02615.1"/>
    </source>
</evidence>
<dbReference type="PANTHER" id="PTHR16821:SF2">
    <property type="entry name" value="FRATAXIN, MITOCHONDRIAL"/>
    <property type="match status" value="1"/>
</dbReference>
<keyword evidence="3 4" id="KW-0408">Iron</keyword>
<proteinExistence type="inferred from homology"/>
<dbReference type="InterPro" id="IPR020895">
    <property type="entry name" value="Frataxin_CS"/>
</dbReference>
<dbReference type="NCBIfam" id="TIGR03421">
    <property type="entry name" value="FeS_CyaY"/>
    <property type="match status" value="1"/>
</dbReference>
<evidence type="ECO:0000256" key="2">
    <source>
        <dbReference type="ARBA" id="ARBA00022723"/>
    </source>
</evidence>